<dbReference type="EMBL" id="BMDT01000001">
    <property type="protein sequence ID" value="GGI64674.1"/>
    <property type="molecule type" value="Genomic_DNA"/>
</dbReference>
<dbReference type="Pfam" id="PF01381">
    <property type="entry name" value="HTH_3"/>
    <property type="match status" value="1"/>
</dbReference>
<accession>A0A917JDI8</accession>
<feature type="domain" description="HTH cro/C1-type" evidence="2">
    <location>
        <begin position="10"/>
        <end position="65"/>
    </location>
</feature>
<dbReference type="SMART" id="SM00530">
    <property type="entry name" value="HTH_XRE"/>
    <property type="match status" value="1"/>
</dbReference>
<dbReference type="InterPro" id="IPR010982">
    <property type="entry name" value="Lambda_DNA-bd_dom_sf"/>
</dbReference>
<dbReference type="Gene3D" id="1.10.260.40">
    <property type="entry name" value="lambda repressor-like DNA-binding domains"/>
    <property type="match status" value="1"/>
</dbReference>
<dbReference type="InterPro" id="IPR001387">
    <property type="entry name" value="Cro/C1-type_HTH"/>
</dbReference>
<evidence type="ECO:0000313" key="4">
    <source>
        <dbReference type="Proteomes" id="UP000622610"/>
    </source>
</evidence>
<sequence>MKDIQVRNQVKQLRLAQGNMTQNDLAKQVGVTRQTMHLIENNKYNPTIRVCLLIAKALNTSIDQLFWMEESI</sequence>
<keyword evidence="1" id="KW-0238">DNA-binding</keyword>
<organism evidence="3 4">
    <name type="scientific">Enterococcus alcedinis</name>
    <dbReference type="NCBI Taxonomy" id="1274384"/>
    <lineage>
        <taxon>Bacteria</taxon>
        <taxon>Bacillati</taxon>
        <taxon>Bacillota</taxon>
        <taxon>Bacilli</taxon>
        <taxon>Lactobacillales</taxon>
        <taxon>Enterococcaceae</taxon>
        <taxon>Enterococcus</taxon>
    </lineage>
</organism>
<dbReference type="CDD" id="cd00093">
    <property type="entry name" value="HTH_XRE"/>
    <property type="match status" value="1"/>
</dbReference>
<reference evidence="3" key="2">
    <citation type="submission" date="2020-09" db="EMBL/GenBank/DDBJ databases">
        <authorList>
            <person name="Sun Q."/>
            <person name="Sedlacek I."/>
        </authorList>
    </citation>
    <scope>NUCLEOTIDE SEQUENCE</scope>
    <source>
        <strain evidence="3">CCM 8433</strain>
    </source>
</reference>
<dbReference type="PANTHER" id="PTHR46558:SF3">
    <property type="entry name" value="TRANSCRIPTIONAL REGULATOR"/>
    <property type="match status" value="1"/>
</dbReference>
<keyword evidence="4" id="KW-1185">Reference proteome</keyword>
<dbReference type="RefSeq" id="WP_188366516.1">
    <property type="nucleotide sequence ID" value="NZ_BMDT01000001.1"/>
</dbReference>
<evidence type="ECO:0000313" key="3">
    <source>
        <dbReference type="EMBL" id="GGI64674.1"/>
    </source>
</evidence>
<reference evidence="3" key="1">
    <citation type="journal article" date="2014" name="Int. J. Syst. Evol. Microbiol.">
        <title>Complete genome sequence of Corynebacterium casei LMG S-19264T (=DSM 44701T), isolated from a smear-ripened cheese.</title>
        <authorList>
            <consortium name="US DOE Joint Genome Institute (JGI-PGF)"/>
            <person name="Walter F."/>
            <person name="Albersmeier A."/>
            <person name="Kalinowski J."/>
            <person name="Ruckert C."/>
        </authorList>
    </citation>
    <scope>NUCLEOTIDE SEQUENCE</scope>
    <source>
        <strain evidence="3">CCM 8433</strain>
    </source>
</reference>
<dbReference type="PROSITE" id="PS50943">
    <property type="entry name" value="HTH_CROC1"/>
    <property type="match status" value="1"/>
</dbReference>
<name>A0A917JDI8_9ENTE</name>
<proteinExistence type="predicted"/>
<evidence type="ECO:0000259" key="2">
    <source>
        <dbReference type="PROSITE" id="PS50943"/>
    </source>
</evidence>
<dbReference type="SUPFAM" id="SSF47413">
    <property type="entry name" value="lambda repressor-like DNA-binding domains"/>
    <property type="match status" value="1"/>
</dbReference>
<comment type="caution">
    <text evidence="3">The sequence shown here is derived from an EMBL/GenBank/DDBJ whole genome shotgun (WGS) entry which is preliminary data.</text>
</comment>
<dbReference type="Proteomes" id="UP000622610">
    <property type="component" value="Unassembled WGS sequence"/>
</dbReference>
<dbReference type="AlphaFoldDB" id="A0A917JDI8"/>
<dbReference type="PANTHER" id="PTHR46558">
    <property type="entry name" value="TRACRIPTIONAL REGULATORY PROTEIN-RELATED-RELATED"/>
    <property type="match status" value="1"/>
</dbReference>
<dbReference type="GO" id="GO:0003677">
    <property type="term" value="F:DNA binding"/>
    <property type="evidence" value="ECO:0007669"/>
    <property type="project" value="UniProtKB-KW"/>
</dbReference>
<protein>
    <submittedName>
        <fullName evidence="3">Transcriptional regulator</fullName>
    </submittedName>
</protein>
<evidence type="ECO:0000256" key="1">
    <source>
        <dbReference type="ARBA" id="ARBA00023125"/>
    </source>
</evidence>
<gene>
    <name evidence="3" type="ORF">GCM10011482_03280</name>
</gene>